<comment type="caution">
    <text evidence="2">The sequence shown here is derived from an EMBL/GenBank/DDBJ whole genome shotgun (WGS) entry which is preliminary data.</text>
</comment>
<dbReference type="Gene3D" id="3.30.200.20">
    <property type="entry name" value="Phosphorylase Kinase, domain 1"/>
    <property type="match status" value="1"/>
</dbReference>
<dbReference type="SUPFAM" id="SSF56112">
    <property type="entry name" value="Protein kinase-like (PK-like)"/>
    <property type="match status" value="1"/>
</dbReference>
<evidence type="ECO:0000313" key="3">
    <source>
        <dbReference type="Proteomes" id="UP000681341"/>
    </source>
</evidence>
<evidence type="ECO:0000259" key="1">
    <source>
        <dbReference type="Pfam" id="PF01636"/>
    </source>
</evidence>
<keyword evidence="3" id="KW-1185">Reference proteome</keyword>
<evidence type="ECO:0000313" key="2">
    <source>
        <dbReference type="EMBL" id="MBO3731781.1"/>
    </source>
</evidence>
<dbReference type="EMBL" id="JAGFNP010000002">
    <property type="protein sequence ID" value="MBO3731781.1"/>
    <property type="molecule type" value="Genomic_DNA"/>
</dbReference>
<dbReference type="PANTHER" id="PTHR21310:SF42">
    <property type="entry name" value="BIFUNCTIONAL AAC_APH"/>
    <property type="match status" value="1"/>
</dbReference>
<feature type="domain" description="Aminoglycoside phosphotransferase" evidence="1">
    <location>
        <begin position="27"/>
        <end position="252"/>
    </location>
</feature>
<dbReference type="PANTHER" id="PTHR21310">
    <property type="entry name" value="AMINOGLYCOSIDE PHOSPHOTRANSFERASE-RELATED-RELATED"/>
    <property type="match status" value="1"/>
</dbReference>
<organism evidence="2 3">
    <name type="scientific">Glycomyces niveus</name>
    <dbReference type="NCBI Taxonomy" id="2820287"/>
    <lineage>
        <taxon>Bacteria</taxon>
        <taxon>Bacillati</taxon>
        <taxon>Actinomycetota</taxon>
        <taxon>Actinomycetes</taxon>
        <taxon>Glycomycetales</taxon>
        <taxon>Glycomycetaceae</taxon>
        <taxon>Glycomyces</taxon>
    </lineage>
</organism>
<dbReference type="Pfam" id="PF01636">
    <property type="entry name" value="APH"/>
    <property type="match status" value="1"/>
</dbReference>
<dbReference type="Proteomes" id="UP000681341">
    <property type="component" value="Unassembled WGS sequence"/>
</dbReference>
<name>A0ABS3TZ57_9ACTN</name>
<accession>A0ABS3TZ57</accession>
<reference evidence="2 3" key="1">
    <citation type="submission" date="2021-03" db="EMBL/GenBank/DDBJ databases">
        <title>Glycomyces sp. nov., a novel actinomycete isolated from soil.</title>
        <authorList>
            <person name="Yang X."/>
            <person name="Xu X."/>
        </authorList>
    </citation>
    <scope>NUCLEOTIDE SEQUENCE [LARGE SCALE GENOMIC DNA]</scope>
    <source>
        <strain evidence="2 3">NEAU-S30</strain>
    </source>
</reference>
<proteinExistence type="predicted"/>
<dbReference type="InterPro" id="IPR002575">
    <property type="entry name" value="Aminoglycoside_PTrfase"/>
</dbReference>
<dbReference type="RefSeq" id="WP_208494535.1">
    <property type="nucleotide sequence ID" value="NZ_JAGFNP010000002.1"/>
</dbReference>
<gene>
    <name evidence="2" type="ORF">J5V16_03045</name>
</gene>
<dbReference type="InterPro" id="IPR011009">
    <property type="entry name" value="Kinase-like_dom_sf"/>
</dbReference>
<protein>
    <submittedName>
        <fullName evidence="2">Aminoglycoside phosphotransferase family protein</fullName>
    </submittedName>
</protein>
<sequence length="292" mass="31917">MRDTAIDERLLRDLLEQQCPDLADLEVKSVDGGWTNQMWRLGPDLAVRIPRRDDAPALLEREHRLIPDIASRLPLPVPVPTRLSEPSERFPYHWLITTWVHGTPADLAPITDPESAATLADFLTALHLEGPADNPANDGRGAPLTDMDERFEQTLQRLPEVDADRARAVWRESLDAAPHNGTGVWLHGDLHPANVVVEDGRLSGVIDFGEIFVGDPAVDLAAAWILLPDGASDAFFNAYKAADEATILRARGLALIKAFGLIEIGIAGERGWAGGKPTWKPAGEAALSRILR</sequence>
<dbReference type="Gene3D" id="3.90.1200.10">
    <property type="match status" value="1"/>
</dbReference>
<dbReference type="CDD" id="cd05155">
    <property type="entry name" value="APH_ChoK_like_1"/>
    <property type="match status" value="1"/>
</dbReference>
<dbReference type="InterPro" id="IPR051678">
    <property type="entry name" value="AGP_Transferase"/>
</dbReference>